<proteinExistence type="predicted"/>
<evidence type="ECO:0000313" key="2">
    <source>
        <dbReference type="EMBL" id="SKA69214.1"/>
    </source>
</evidence>
<feature type="coiled-coil region" evidence="1">
    <location>
        <begin position="31"/>
        <end position="65"/>
    </location>
</feature>
<dbReference type="RefSeq" id="WP_144012552.1">
    <property type="nucleotide sequence ID" value="NZ_FUYA01000003.1"/>
</dbReference>
<evidence type="ECO:0000256" key="1">
    <source>
        <dbReference type="SAM" id="Coils"/>
    </source>
</evidence>
<name>A0A1T4VW25_9BACT</name>
<protein>
    <submittedName>
        <fullName evidence="2">Uncharacterized protein</fullName>
    </submittedName>
</protein>
<evidence type="ECO:0000313" key="3">
    <source>
        <dbReference type="Proteomes" id="UP000189733"/>
    </source>
</evidence>
<reference evidence="2 3" key="1">
    <citation type="submission" date="2017-02" db="EMBL/GenBank/DDBJ databases">
        <authorList>
            <person name="Peterson S.W."/>
        </authorList>
    </citation>
    <scope>NUCLEOTIDE SEQUENCE [LARGE SCALE GENOMIC DNA]</scope>
    <source>
        <strain evidence="2 3">DSM 18034</strain>
    </source>
</reference>
<dbReference type="AlphaFoldDB" id="A0A1T4VW25"/>
<dbReference type="EMBL" id="FUYA01000003">
    <property type="protein sequence ID" value="SKA69214.1"/>
    <property type="molecule type" value="Genomic_DNA"/>
</dbReference>
<keyword evidence="1" id="KW-0175">Coiled coil</keyword>
<organism evidence="2 3">
    <name type="scientific">Desulfobaculum bizertense DSM 18034</name>
    <dbReference type="NCBI Taxonomy" id="1121442"/>
    <lineage>
        <taxon>Bacteria</taxon>
        <taxon>Pseudomonadati</taxon>
        <taxon>Thermodesulfobacteriota</taxon>
        <taxon>Desulfovibrionia</taxon>
        <taxon>Desulfovibrionales</taxon>
        <taxon>Desulfovibrionaceae</taxon>
        <taxon>Desulfobaculum</taxon>
    </lineage>
</organism>
<gene>
    <name evidence="2" type="ORF">SAMN02745702_01068</name>
</gene>
<keyword evidence="3" id="KW-1185">Reference proteome</keyword>
<dbReference type="Proteomes" id="UP000189733">
    <property type="component" value="Unassembled WGS sequence"/>
</dbReference>
<dbReference type="STRING" id="1121442.SAMN02745702_01068"/>
<accession>A0A1T4VW25</accession>
<sequence>MLFNRRRNQAVRHNFYALRSKRALVVLNQAIAIHQRRCTSIMEQREELENKKRFALREEEAAKRRNYHKMIELAQGHSHH</sequence>